<dbReference type="EMBL" id="QKWP01000435">
    <property type="protein sequence ID" value="RIB20135.1"/>
    <property type="molecule type" value="Genomic_DNA"/>
</dbReference>
<dbReference type="InterPro" id="IPR011009">
    <property type="entry name" value="Kinase-like_dom_sf"/>
</dbReference>
<reference evidence="2 3" key="1">
    <citation type="submission" date="2018-06" db="EMBL/GenBank/DDBJ databases">
        <title>Comparative genomics reveals the genomic features of Rhizophagus irregularis, R. cerebriforme, R. diaphanum and Gigaspora rosea, and their symbiotic lifestyle signature.</title>
        <authorList>
            <person name="Morin E."/>
            <person name="San Clemente H."/>
            <person name="Chen E.C.H."/>
            <person name="De La Providencia I."/>
            <person name="Hainaut M."/>
            <person name="Kuo A."/>
            <person name="Kohler A."/>
            <person name="Murat C."/>
            <person name="Tang N."/>
            <person name="Roy S."/>
            <person name="Loubradou J."/>
            <person name="Henrissat B."/>
            <person name="Grigoriev I.V."/>
            <person name="Corradi N."/>
            <person name="Roux C."/>
            <person name="Martin F.M."/>
        </authorList>
    </citation>
    <scope>NUCLEOTIDE SEQUENCE [LARGE SCALE GENOMIC DNA]</scope>
    <source>
        <strain evidence="2 3">DAOM 194757</strain>
    </source>
</reference>
<dbReference type="GO" id="GO:0004674">
    <property type="term" value="F:protein serine/threonine kinase activity"/>
    <property type="evidence" value="ECO:0007669"/>
    <property type="project" value="TreeGrafter"/>
</dbReference>
<dbReference type="Pfam" id="PF07714">
    <property type="entry name" value="PK_Tyr_Ser-Thr"/>
    <property type="match status" value="1"/>
</dbReference>
<feature type="domain" description="Protein kinase" evidence="1">
    <location>
        <begin position="1"/>
        <end position="198"/>
    </location>
</feature>
<dbReference type="OrthoDB" id="2390637at2759"/>
<dbReference type="SUPFAM" id="SSF56112">
    <property type="entry name" value="Protein kinase-like (PK-like)"/>
    <property type="match status" value="1"/>
</dbReference>
<name>A0A397VCD7_9GLOM</name>
<keyword evidence="2" id="KW-0808">Transferase</keyword>
<sequence>MVLQFANGGNLREYLGLNFLRLRWIDKLHIAKEIVLGLIFLHKNNIVHRDLHSKNILIHEGRPKIADFGLSKQTTEASKTSNSAGLGMLAYIDPKCFDTDTNGYKRNKKSDIYSFGVILWEISSGRPPFQSFNQMMMIGVISKEKKEEPIKGTPPQYVALYKQCWNADPANRPESNSILKTLNQLIADDVDFKLHPGFTVK</sequence>
<dbReference type="InterPro" id="IPR000719">
    <property type="entry name" value="Prot_kinase_dom"/>
</dbReference>
<proteinExistence type="predicted"/>
<organism evidence="2 3">
    <name type="scientific">Gigaspora rosea</name>
    <dbReference type="NCBI Taxonomy" id="44941"/>
    <lineage>
        <taxon>Eukaryota</taxon>
        <taxon>Fungi</taxon>
        <taxon>Fungi incertae sedis</taxon>
        <taxon>Mucoromycota</taxon>
        <taxon>Glomeromycotina</taxon>
        <taxon>Glomeromycetes</taxon>
        <taxon>Diversisporales</taxon>
        <taxon>Gigasporaceae</taxon>
        <taxon>Gigaspora</taxon>
    </lineage>
</organism>
<dbReference type="STRING" id="44941.A0A397VCD7"/>
<protein>
    <submittedName>
        <fullName evidence="2">Kinase-like domain-containing protein</fullName>
    </submittedName>
</protein>
<dbReference type="GO" id="GO:0005524">
    <property type="term" value="F:ATP binding"/>
    <property type="evidence" value="ECO:0007669"/>
    <property type="project" value="InterPro"/>
</dbReference>
<gene>
    <name evidence="2" type="ORF">C2G38_1964366</name>
</gene>
<evidence type="ECO:0000313" key="3">
    <source>
        <dbReference type="Proteomes" id="UP000266673"/>
    </source>
</evidence>
<dbReference type="PANTHER" id="PTHR44329:SF214">
    <property type="entry name" value="PROTEIN KINASE DOMAIN-CONTAINING PROTEIN"/>
    <property type="match status" value="1"/>
</dbReference>
<keyword evidence="3" id="KW-1185">Reference proteome</keyword>
<dbReference type="PRINTS" id="PR00109">
    <property type="entry name" value="TYRKINASE"/>
</dbReference>
<dbReference type="Gene3D" id="1.10.510.10">
    <property type="entry name" value="Transferase(Phosphotransferase) domain 1"/>
    <property type="match status" value="1"/>
</dbReference>
<comment type="caution">
    <text evidence="2">The sequence shown here is derived from an EMBL/GenBank/DDBJ whole genome shotgun (WGS) entry which is preliminary data.</text>
</comment>
<dbReference type="PROSITE" id="PS50011">
    <property type="entry name" value="PROTEIN_KINASE_DOM"/>
    <property type="match status" value="1"/>
</dbReference>
<dbReference type="PANTHER" id="PTHR44329">
    <property type="entry name" value="SERINE/THREONINE-PROTEIN KINASE TNNI3K-RELATED"/>
    <property type="match status" value="1"/>
</dbReference>
<keyword evidence="2" id="KW-0418">Kinase</keyword>
<dbReference type="Proteomes" id="UP000266673">
    <property type="component" value="Unassembled WGS sequence"/>
</dbReference>
<dbReference type="InterPro" id="IPR001245">
    <property type="entry name" value="Ser-Thr/Tyr_kinase_cat_dom"/>
</dbReference>
<dbReference type="AlphaFoldDB" id="A0A397VCD7"/>
<accession>A0A397VCD7</accession>
<evidence type="ECO:0000313" key="2">
    <source>
        <dbReference type="EMBL" id="RIB20135.1"/>
    </source>
</evidence>
<evidence type="ECO:0000259" key="1">
    <source>
        <dbReference type="PROSITE" id="PS50011"/>
    </source>
</evidence>
<dbReference type="InterPro" id="IPR051681">
    <property type="entry name" value="Ser/Thr_Kinases-Pseudokinases"/>
</dbReference>